<keyword evidence="1" id="KW-1133">Transmembrane helix</keyword>
<keyword evidence="1" id="KW-0812">Transmembrane</keyword>
<name>A0A2P8HU03_CHINA</name>
<keyword evidence="1" id="KW-0472">Membrane</keyword>
<dbReference type="Proteomes" id="UP000240971">
    <property type="component" value="Unassembled WGS sequence"/>
</dbReference>
<dbReference type="EMBL" id="PYAW01000001">
    <property type="protein sequence ID" value="PSL49706.1"/>
    <property type="molecule type" value="Genomic_DNA"/>
</dbReference>
<organism evidence="2 3">
    <name type="scientific">Chitinophaga niastensis</name>
    <dbReference type="NCBI Taxonomy" id="536980"/>
    <lineage>
        <taxon>Bacteria</taxon>
        <taxon>Pseudomonadati</taxon>
        <taxon>Bacteroidota</taxon>
        <taxon>Chitinophagia</taxon>
        <taxon>Chitinophagales</taxon>
        <taxon>Chitinophagaceae</taxon>
        <taxon>Chitinophaga</taxon>
    </lineage>
</organism>
<protein>
    <submittedName>
        <fullName evidence="2">Uncharacterized protein</fullName>
    </submittedName>
</protein>
<sequence length="42" mass="4936">MHSIHFLFMNLVILTALHVIQVVDFLLMTNFKPDFNHIGLRV</sequence>
<evidence type="ECO:0000256" key="1">
    <source>
        <dbReference type="SAM" id="Phobius"/>
    </source>
</evidence>
<dbReference type="AlphaFoldDB" id="A0A2P8HU03"/>
<gene>
    <name evidence="2" type="ORF">CLV51_1011041</name>
</gene>
<accession>A0A2P8HU03</accession>
<reference evidence="2 3" key="1">
    <citation type="submission" date="2018-03" db="EMBL/GenBank/DDBJ databases">
        <title>Genomic Encyclopedia of Archaeal and Bacterial Type Strains, Phase II (KMG-II): from individual species to whole genera.</title>
        <authorList>
            <person name="Goeker M."/>
        </authorList>
    </citation>
    <scope>NUCLEOTIDE SEQUENCE [LARGE SCALE GENOMIC DNA]</scope>
    <source>
        <strain evidence="2 3">DSM 24859</strain>
    </source>
</reference>
<keyword evidence="3" id="KW-1185">Reference proteome</keyword>
<feature type="transmembrane region" description="Helical" evidence="1">
    <location>
        <begin position="6"/>
        <end position="27"/>
    </location>
</feature>
<proteinExistence type="predicted"/>
<comment type="caution">
    <text evidence="2">The sequence shown here is derived from an EMBL/GenBank/DDBJ whole genome shotgun (WGS) entry which is preliminary data.</text>
</comment>
<evidence type="ECO:0000313" key="2">
    <source>
        <dbReference type="EMBL" id="PSL49706.1"/>
    </source>
</evidence>
<evidence type="ECO:0000313" key="3">
    <source>
        <dbReference type="Proteomes" id="UP000240971"/>
    </source>
</evidence>